<reference evidence="1" key="2">
    <citation type="submission" date="2023-01" db="EMBL/GenBank/DDBJ databases">
        <title>Draft genome sequence of Litoribrevibacter albus strain NBRC 110071.</title>
        <authorList>
            <person name="Sun Q."/>
            <person name="Mori K."/>
        </authorList>
    </citation>
    <scope>NUCLEOTIDE SEQUENCE</scope>
    <source>
        <strain evidence="1">NBRC 110071</strain>
    </source>
</reference>
<dbReference type="EMBL" id="BSNM01000003">
    <property type="protein sequence ID" value="GLQ30275.1"/>
    <property type="molecule type" value="Genomic_DNA"/>
</dbReference>
<gene>
    <name evidence="1" type="ORF">GCM10007876_07530</name>
</gene>
<keyword evidence="2" id="KW-1185">Reference proteome</keyword>
<proteinExistence type="predicted"/>
<reference evidence="1" key="1">
    <citation type="journal article" date="2014" name="Int. J. Syst. Evol. Microbiol.">
        <title>Complete genome sequence of Corynebacterium casei LMG S-19264T (=DSM 44701T), isolated from a smear-ripened cheese.</title>
        <authorList>
            <consortium name="US DOE Joint Genome Institute (JGI-PGF)"/>
            <person name="Walter F."/>
            <person name="Albersmeier A."/>
            <person name="Kalinowski J."/>
            <person name="Ruckert C."/>
        </authorList>
    </citation>
    <scope>NUCLEOTIDE SEQUENCE</scope>
    <source>
        <strain evidence="1">NBRC 110071</strain>
    </source>
</reference>
<name>A0AA37S8K8_9GAMM</name>
<comment type="caution">
    <text evidence="1">The sequence shown here is derived from an EMBL/GenBank/DDBJ whole genome shotgun (WGS) entry which is preliminary data.</text>
</comment>
<protein>
    <submittedName>
        <fullName evidence="1">Uncharacterized protein</fullName>
    </submittedName>
</protein>
<evidence type="ECO:0000313" key="2">
    <source>
        <dbReference type="Proteomes" id="UP001161389"/>
    </source>
</evidence>
<dbReference type="Proteomes" id="UP001161389">
    <property type="component" value="Unassembled WGS sequence"/>
</dbReference>
<dbReference type="AlphaFoldDB" id="A0AA37S8K8"/>
<evidence type="ECO:0000313" key="1">
    <source>
        <dbReference type="EMBL" id="GLQ30275.1"/>
    </source>
</evidence>
<accession>A0AA37S8K8</accession>
<organism evidence="1 2">
    <name type="scientific">Litoribrevibacter albus</name>
    <dbReference type="NCBI Taxonomy" id="1473156"/>
    <lineage>
        <taxon>Bacteria</taxon>
        <taxon>Pseudomonadati</taxon>
        <taxon>Pseudomonadota</taxon>
        <taxon>Gammaproteobacteria</taxon>
        <taxon>Oceanospirillales</taxon>
        <taxon>Oceanospirillaceae</taxon>
        <taxon>Litoribrevibacter</taxon>
    </lineage>
</organism>
<sequence length="64" mass="7474">MATASVYFIKGFIGNSFYLNEKASRSTYGESYLNFEVEKSRRGLFFWRNYLSREVCLKVTKLGV</sequence>